<evidence type="ECO:0000313" key="2">
    <source>
        <dbReference type="EMBL" id="RFA95469.1"/>
    </source>
</evidence>
<comment type="caution">
    <text evidence="3">The sequence shown here is derived from an EMBL/GenBank/DDBJ whole genome shotgun (WGS) entry which is preliminary data.</text>
</comment>
<evidence type="ECO:0000313" key="3">
    <source>
        <dbReference type="EMBL" id="RFA97658.1"/>
    </source>
</evidence>
<accession>A0A371R2A8</accession>
<organism evidence="3 4">
    <name type="scientific">Pyrobaculum aerophilum</name>
    <dbReference type="NCBI Taxonomy" id="13773"/>
    <lineage>
        <taxon>Archaea</taxon>
        <taxon>Thermoproteota</taxon>
        <taxon>Thermoprotei</taxon>
        <taxon>Thermoproteales</taxon>
        <taxon>Thermoproteaceae</taxon>
        <taxon>Pyrobaculum</taxon>
    </lineage>
</organism>
<protein>
    <submittedName>
        <fullName evidence="3">Uncharacterized protein</fullName>
    </submittedName>
</protein>
<evidence type="ECO:0000313" key="4">
    <source>
        <dbReference type="Proteomes" id="UP000256877"/>
    </source>
</evidence>
<keyword evidence="1" id="KW-0472">Membrane</keyword>
<feature type="transmembrane region" description="Helical" evidence="1">
    <location>
        <begin position="56"/>
        <end position="73"/>
    </location>
</feature>
<proteinExistence type="predicted"/>
<dbReference type="Proteomes" id="UP000256877">
    <property type="component" value="Unassembled WGS sequence"/>
</dbReference>
<dbReference type="RefSeq" id="WP_116421294.1">
    <property type="nucleotide sequence ID" value="NZ_NMUE01000022.1"/>
</dbReference>
<dbReference type="EMBL" id="NMUE01000022">
    <property type="protein sequence ID" value="RFA95469.1"/>
    <property type="molecule type" value="Genomic_DNA"/>
</dbReference>
<feature type="transmembrane region" description="Helical" evidence="1">
    <location>
        <begin position="30"/>
        <end position="49"/>
    </location>
</feature>
<feature type="transmembrane region" description="Helical" evidence="1">
    <location>
        <begin position="7"/>
        <end position="24"/>
    </location>
</feature>
<feature type="transmembrane region" description="Helical" evidence="1">
    <location>
        <begin position="79"/>
        <end position="96"/>
    </location>
</feature>
<name>A0A371R2A8_9CREN</name>
<dbReference type="EMBL" id="NMUF01000023">
    <property type="protein sequence ID" value="RFA97658.1"/>
    <property type="molecule type" value="Genomic_DNA"/>
</dbReference>
<keyword evidence="1" id="KW-0812">Transmembrane</keyword>
<evidence type="ECO:0000313" key="5">
    <source>
        <dbReference type="Proteomes" id="UP000257123"/>
    </source>
</evidence>
<dbReference type="Proteomes" id="UP000257123">
    <property type="component" value="Unassembled WGS sequence"/>
</dbReference>
<dbReference type="OrthoDB" id="385797at2157"/>
<dbReference type="AlphaFoldDB" id="A0A371R2A8"/>
<evidence type="ECO:0000256" key="1">
    <source>
        <dbReference type="SAM" id="Phobius"/>
    </source>
</evidence>
<sequence length="98" mass="9757">MTPGETAAAIAALAVGIYLILASAGLVQIAINQLIGLAVGAFGVAYIAAGRTRESAFWGGVLAILGVATAAGWGASPLFVVGVVLVFISLFALLASRR</sequence>
<gene>
    <name evidence="2" type="ORF">CGL51_07650</name>
    <name evidence="3" type="ORF">CGL52_08660</name>
</gene>
<reference evidence="4 5" key="1">
    <citation type="submission" date="2017-07" db="EMBL/GenBank/DDBJ databases">
        <title>Draft genome sequence of aerobic hyperthermophilic archaea, Pyrobaculum aerophilum YKB31 and YKB32.</title>
        <authorList>
            <person name="Mochizuki T."/>
            <person name="Berliner A.J."/>
            <person name="Yoshida-Takashima Y."/>
            <person name="Takaki Y."/>
            <person name="Nunoura T."/>
            <person name="Takai K."/>
        </authorList>
    </citation>
    <scope>NUCLEOTIDE SEQUENCE [LARGE SCALE GENOMIC DNA]</scope>
    <source>
        <strain evidence="2 5">YKB31</strain>
        <strain evidence="3 4">YKB32</strain>
    </source>
</reference>
<keyword evidence="1" id="KW-1133">Transmembrane helix</keyword>